<dbReference type="GO" id="GO:0031119">
    <property type="term" value="P:tRNA pseudouridine synthesis"/>
    <property type="evidence" value="ECO:0007669"/>
    <property type="project" value="UniProtKB-UniRule"/>
</dbReference>
<dbReference type="GeneID" id="89510366"/>
<evidence type="ECO:0000313" key="10">
    <source>
        <dbReference type="EMBL" id="SHH94113.1"/>
    </source>
</evidence>
<dbReference type="Proteomes" id="UP000184278">
    <property type="component" value="Unassembled WGS sequence"/>
</dbReference>
<proteinExistence type="inferred from homology"/>
<sequence length="271" mass="30628">MKRNFKMTIKYDGTRYQGWESQPGVDMTIQGKIEKVLSRMIEEERSDDVNRDEKGSTDKSGGKNADEAGVKLMASGRTDAGVHALGQVANVHLDTTMSAADIQSYMNQYLPEDIAIEDLKDASERFHARYNALGKTYRYTCYYGDSKPVFDRKYVTVLDQHPDIKKMRQAAEYLIGTHDFKSFCANPRMKKSTVRCVDSIEIEKDGPYIRMYFHGNGFLQNMVRILSGTLLEVGFGNMTPQRVGEILEAKDRKLAGPTAKAQGLCLMKVDY</sequence>
<dbReference type="OrthoDB" id="9811823at2"/>
<dbReference type="SUPFAM" id="SSF55120">
    <property type="entry name" value="Pseudouridine synthase"/>
    <property type="match status" value="1"/>
</dbReference>
<dbReference type="InterPro" id="IPR020095">
    <property type="entry name" value="PsdUridine_synth_TruA_C"/>
</dbReference>
<accession>A0A1M5X4G3</accession>
<dbReference type="InterPro" id="IPR020094">
    <property type="entry name" value="TruA/RsuA/RluB/E/F_N"/>
</dbReference>
<keyword evidence="11" id="KW-1185">Reference proteome</keyword>
<dbReference type="PANTHER" id="PTHR11142:SF22">
    <property type="entry name" value="TRNA PSEUDOURIDINE SYNTHASE A 2"/>
    <property type="match status" value="1"/>
</dbReference>
<evidence type="ECO:0000256" key="8">
    <source>
        <dbReference type="SAM" id="MobiDB-lite"/>
    </source>
</evidence>
<dbReference type="RefSeq" id="WP_073386364.1">
    <property type="nucleotide sequence ID" value="NZ_FQXK01000009.1"/>
</dbReference>
<feature type="domain" description="Pseudouridine synthase I TruA alpha/beta" evidence="9">
    <location>
        <begin position="170"/>
        <end position="271"/>
    </location>
</feature>
<dbReference type="CDD" id="cd02570">
    <property type="entry name" value="PseudoU_synth_EcTruA"/>
    <property type="match status" value="1"/>
</dbReference>
<dbReference type="GO" id="GO:0160147">
    <property type="term" value="F:tRNA pseudouridine(38-40) synthase activity"/>
    <property type="evidence" value="ECO:0007669"/>
    <property type="project" value="UniProtKB-EC"/>
</dbReference>
<dbReference type="STRING" id="1121131.SAMN02745229_01251"/>
<comment type="similarity">
    <text evidence="1 4 7">Belongs to the tRNA pseudouridine synthase TruA family.</text>
</comment>
<dbReference type="InterPro" id="IPR001406">
    <property type="entry name" value="PsdUridine_synth_TruA"/>
</dbReference>
<dbReference type="EC" id="5.4.99.12" evidence="4"/>
<comment type="catalytic activity">
    <reaction evidence="4 7">
        <text>uridine(38/39/40) in tRNA = pseudouridine(38/39/40) in tRNA</text>
        <dbReference type="Rhea" id="RHEA:22376"/>
        <dbReference type="Rhea" id="RHEA-COMP:10085"/>
        <dbReference type="Rhea" id="RHEA-COMP:10087"/>
        <dbReference type="ChEBI" id="CHEBI:65314"/>
        <dbReference type="ChEBI" id="CHEBI:65315"/>
        <dbReference type="EC" id="5.4.99.12"/>
    </reaction>
</comment>
<dbReference type="AlphaFoldDB" id="A0A1M5X4G3"/>
<feature type="active site" description="Nucleophile" evidence="4 5">
    <location>
        <position position="79"/>
    </location>
</feature>
<evidence type="ECO:0000313" key="11">
    <source>
        <dbReference type="Proteomes" id="UP000184278"/>
    </source>
</evidence>
<comment type="caution">
    <text evidence="4">Lacks conserved residue(s) required for the propagation of feature annotation.</text>
</comment>
<feature type="binding site" evidence="4 6">
    <location>
        <position position="137"/>
    </location>
    <ligand>
        <name>substrate</name>
    </ligand>
</feature>
<evidence type="ECO:0000256" key="7">
    <source>
        <dbReference type="RuleBase" id="RU003792"/>
    </source>
</evidence>
<dbReference type="GO" id="GO:0003723">
    <property type="term" value="F:RNA binding"/>
    <property type="evidence" value="ECO:0007669"/>
    <property type="project" value="InterPro"/>
</dbReference>
<comment type="subunit">
    <text evidence="4">Homodimer.</text>
</comment>
<keyword evidence="2 4" id="KW-0819">tRNA processing</keyword>
<dbReference type="Pfam" id="PF01416">
    <property type="entry name" value="PseudoU_synth_1"/>
    <property type="match status" value="2"/>
</dbReference>
<comment type="function">
    <text evidence="4">Formation of pseudouridine at positions 38, 39 and 40 in the anticodon stem and loop of transfer RNAs.</text>
</comment>
<dbReference type="NCBIfam" id="TIGR00071">
    <property type="entry name" value="hisT_truA"/>
    <property type="match status" value="1"/>
</dbReference>
<organism evidence="10 11">
    <name type="scientific">Butyrivibrio fibrisolvens DSM 3071</name>
    <dbReference type="NCBI Taxonomy" id="1121131"/>
    <lineage>
        <taxon>Bacteria</taxon>
        <taxon>Bacillati</taxon>
        <taxon>Bacillota</taxon>
        <taxon>Clostridia</taxon>
        <taxon>Lachnospirales</taxon>
        <taxon>Lachnospiraceae</taxon>
        <taxon>Butyrivibrio</taxon>
    </lineage>
</organism>
<evidence type="ECO:0000256" key="2">
    <source>
        <dbReference type="ARBA" id="ARBA00022694"/>
    </source>
</evidence>
<feature type="region of interest" description="Disordered" evidence="8">
    <location>
        <begin position="41"/>
        <end position="66"/>
    </location>
</feature>
<evidence type="ECO:0000256" key="4">
    <source>
        <dbReference type="HAMAP-Rule" id="MF_00171"/>
    </source>
</evidence>
<name>A0A1M5X4G3_BUTFI</name>
<dbReference type="InterPro" id="IPR020103">
    <property type="entry name" value="PsdUridine_synth_cat_dom_sf"/>
</dbReference>
<dbReference type="InterPro" id="IPR020097">
    <property type="entry name" value="PsdUridine_synth_TruA_a/b_dom"/>
</dbReference>
<evidence type="ECO:0000259" key="9">
    <source>
        <dbReference type="Pfam" id="PF01416"/>
    </source>
</evidence>
<dbReference type="PANTHER" id="PTHR11142">
    <property type="entry name" value="PSEUDOURIDYLATE SYNTHASE"/>
    <property type="match status" value="1"/>
</dbReference>
<keyword evidence="3 4" id="KW-0413">Isomerase</keyword>
<feature type="domain" description="Pseudouridine synthase I TruA alpha/beta" evidence="9">
    <location>
        <begin position="9"/>
        <end position="131"/>
    </location>
</feature>
<reference evidence="11" key="1">
    <citation type="submission" date="2016-11" db="EMBL/GenBank/DDBJ databases">
        <authorList>
            <person name="Varghese N."/>
            <person name="Submissions S."/>
        </authorList>
    </citation>
    <scope>NUCLEOTIDE SEQUENCE [LARGE SCALE GENOMIC DNA]</scope>
    <source>
        <strain evidence="11">DSM 3071</strain>
    </source>
</reference>
<evidence type="ECO:0000256" key="5">
    <source>
        <dbReference type="PIRSR" id="PIRSR001430-1"/>
    </source>
</evidence>
<evidence type="ECO:0000256" key="3">
    <source>
        <dbReference type="ARBA" id="ARBA00023235"/>
    </source>
</evidence>
<gene>
    <name evidence="4" type="primary">truA</name>
    <name evidence="10" type="ORF">SAMN02745229_01251</name>
</gene>
<evidence type="ECO:0000256" key="1">
    <source>
        <dbReference type="ARBA" id="ARBA00009375"/>
    </source>
</evidence>
<protein>
    <recommendedName>
        <fullName evidence="4">tRNA pseudouridine synthase A</fullName>
        <ecNumber evidence="4">5.4.99.12</ecNumber>
    </recommendedName>
    <alternativeName>
        <fullName evidence="4">tRNA pseudouridine(38-40) synthase</fullName>
    </alternativeName>
    <alternativeName>
        <fullName evidence="4">tRNA pseudouridylate synthase I</fullName>
    </alternativeName>
    <alternativeName>
        <fullName evidence="4">tRNA-uridine isomerase I</fullName>
    </alternativeName>
</protein>
<dbReference type="EMBL" id="FQXK01000009">
    <property type="protein sequence ID" value="SHH94113.1"/>
    <property type="molecule type" value="Genomic_DNA"/>
</dbReference>
<dbReference type="Gene3D" id="3.30.70.580">
    <property type="entry name" value="Pseudouridine synthase I, catalytic domain, N-terminal subdomain"/>
    <property type="match status" value="1"/>
</dbReference>
<dbReference type="HAMAP" id="MF_00171">
    <property type="entry name" value="TruA"/>
    <property type="match status" value="1"/>
</dbReference>
<dbReference type="Gene3D" id="3.30.70.660">
    <property type="entry name" value="Pseudouridine synthase I, catalytic domain, C-terminal subdomain"/>
    <property type="match status" value="1"/>
</dbReference>
<evidence type="ECO:0000256" key="6">
    <source>
        <dbReference type="PIRSR" id="PIRSR001430-2"/>
    </source>
</evidence>
<dbReference type="PIRSF" id="PIRSF001430">
    <property type="entry name" value="tRNA_psdUrid_synth"/>
    <property type="match status" value="1"/>
</dbReference>